<name>A0A5S5DLT9_9SPHI</name>
<dbReference type="EMBL" id="VNHX01000005">
    <property type="protein sequence ID" value="TYP96614.1"/>
    <property type="molecule type" value="Genomic_DNA"/>
</dbReference>
<comment type="subcellular location">
    <subcellularLocation>
        <location evidence="1">Membrane</location>
        <topology evidence="1">Multi-pass membrane protein</topology>
    </subcellularLocation>
</comment>
<reference evidence="6 7" key="1">
    <citation type="submission" date="2019-07" db="EMBL/GenBank/DDBJ databases">
        <title>Genomic Encyclopedia of Archaeal and Bacterial Type Strains, Phase II (KMG-II): from individual species to whole genera.</title>
        <authorList>
            <person name="Goeker M."/>
        </authorList>
    </citation>
    <scope>NUCLEOTIDE SEQUENCE [LARGE SCALE GENOMIC DNA]</scope>
    <source>
        <strain evidence="6 7">DSM 18850</strain>
    </source>
</reference>
<feature type="transmembrane region" description="Helical" evidence="5">
    <location>
        <begin position="6"/>
        <end position="24"/>
    </location>
</feature>
<feature type="transmembrane region" description="Helical" evidence="5">
    <location>
        <begin position="31"/>
        <end position="56"/>
    </location>
</feature>
<feature type="transmembrane region" description="Helical" evidence="5">
    <location>
        <begin position="195"/>
        <end position="214"/>
    </location>
</feature>
<evidence type="ECO:0000256" key="1">
    <source>
        <dbReference type="ARBA" id="ARBA00004141"/>
    </source>
</evidence>
<keyword evidence="3 5" id="KW-1133">Transmembrane helix</keyword>
<evidence type="ECO:0000256" key="5">
    <source>
        <dbReference type="SAM" id="Phobius"/>
    </source>
</evidence>
<evidence type="ECO:0000256" key="3">
    <source>
        <dbReference type="ARBA" id="ARBA00022989"/>
    </source>
</evidence>
<keyword evidence="2 5" id="KW-0812">Transmembrane</keyword>
<feature type="transmembrane region" description="Helical" evidence="5">
    <location>
        <begin position="129"/>
        <end position="150"/>
    </location>
</feature>
<feature type="transmembrane region" description="Helical" evidence="5">
    <location>
        <begin position="157"/>
        <end position="175"/>
    </location>
</feature>
<comment type="caution">
    <text evidence="6">The sequence shown here is derived from an EMBL/GenBank/DDBJ whole genome shotgun (WGS) entry which is preliminary data.</text>
</comment>
<feature type="transmembrane region" description="Helical" evidence="5">
    <location>
        <begin position="62"/>
        <end position="80"/>
    </location>
</feature>
<evidence type="ECO:0000256" key="4">
    <source>
        <dbReference type="ARBA" id="ARBA00023136"/>
    </source>
</evidence>
<protein>
    <submittedName>
        <fullName evidence="6">Zinc transporter ZupT</fullName>
    </submittedName>
</protein>
<dbReference type="PANTHER" id="PTHR11040:SF44">
    <property type="entry name" value="PROTEIN ZNTC-RELATED"/>
    <property type="match status" value="1"/>
</dbReference>
<dbReference type="PANTHER" id="PTHR11040">
    <property type="entry name" value="ZINC/IRON TRANSPORTER"/>
    <property type="match status" value="1"/>
</dbReference>
<evidence type="ECO:0000256" key="2">
    <source>
        <dbReference type="ARBA" id="ARBA00022692"/>
    </source>
</evidence>
<accession>A0A5S5DLT9</accession>
<dbReference type="AlphaFoldDB" id="A0A5S5DLT9"/>
<keyword evidence="7" id="KW-1185">Reference proteome</keyword>
<dbReference type="GO" id="GO:0005385">
    <property type="term" value="F:zinc ion transmembrane transporter activity"/>
    <property type="evidence" value="ECO:0007669"/>
    <property type="project" value="TreeGrafter"/>
</dbReference>
<dbReference type="OrthoDB" id="654481at2"/>
<sequence>MNPIVVVAVLFFSAFISGLAVLFVKKDSSTFLKLVLSFSGAYLFGLTILHLIPHVYSGTGEGIHTIGLYVLGGFLFQLFLEYFSQGVEHGHVHIEKGRTAAFPLAVLLSLCLHGFLEGMPIVAEQQMQLVFGIAVHHIPAAFALGSLLLMANVPRSTLIVCIALFAVMTPAGFLVSKGISDHAVGNLSLYFDKMMAVVIGIFLHVSTTILFESGSPDHHTFNKKKILAIVIGILLSLGGMLFGGHHHDHDHHDHDHRRHSHDHTP</sequence>
<feature type="transmembrane region" description="Helical" evidence="5">
    <location>
        <begin position="226"/>
        <end position="244"/>
    </location>
</feature>
<dbReference type="RefSeq" id="WP_148908006.1">
    <property type="nucleotide sequence ID" value="NZ_VNHX01000005.1"/>
</dbReference>
<dbReference type="GO" id="GO:0016020">
    <property type="term" value="C:membrane"/>
    <property type="evidence" value="ECO:0007669"/>
    <property type="project" value="UniProtKB-SubCell"/>
</dbReference>
<dbReference type="Pfam" id="PF02535">
    <property type="entry name" value="Zip"/>
    <property type="match status" value="1"/>
</dbReference>
<proteinExistence type="predicted"/>
<evidence type="ECO:0000313" key="7">
    <source>
        <dbReference type="Proteomes" id="UP000325105"/>
    </source>
</evidence>
<organism evidence="6 7">
    <name type="scientific">Sphingobacterium allocomposti</name>
    <dbReference type="NCBI Taxonomy" id="415956"/>
    <lineage>
        <taxon>Bacteria</taxon>
        <taxon>Pseudomonadati</taxon>
        <taxon>Bacteroidota</taxon>
        <taxon>Sphingobacteriia</taxon>
        <taxon>Sphingobacteriales</taxon>
        <taxon>Sphingobacteriaceae</taxon>
        <taxon>Sphingobacterium</taxon>
    </lineage>
</organism>
<dbReference type="Proteomes" id="UP000325105">
    <property type="component" value="Unassembled WGS sequence"/>
</dbReference>
<evidence type="ECO:0000313" key="6">
    <source>
        <dbReference type="EMBL" id="TYP96614.1"/>
    </source>
</evidence>
<keyword evidence="4 5" id="KW-0472">Membrane</keyword>
<feature type="transmembrane region" description="Helical" evidence="5">
    <location>
        <begin position="101"/>
        <end position="123"/>
    </location>
</feature>
<dbReference type="InterPro" id="IPR003689">
    <property type="entry name" value="ZIP"/>
</dbReference>
<gene>
    <name evidence="6" type="ORF">BC792_105105</name>
</gene>